<sequence>MKKSAKTACNARETCYHSSQKKNGALGSADAKVTKGAFSAILRHSYHYACEKKLRSCIFLLEKVNFFTFTTIMQSFLFAIRLWVS</sequence>
<evidence type="ECO:0000313" key="2">
    <source>
        <dbReference type="EMBL" id="EEX68963.1"/>
    </source>
</evidence>
<keyword evidence="1" id="KW-0472">Membrane</keyword>
<dbReference type="AlphaFoldDB" id="C9KMQ6"/>
<reference evidence="2" key="1">
    <citation type="submission" date="2009-09" db="EMBL/GenBank/DDBJ databases">
        <authorList>
            <person name="Weinstock G."/>
            <person name="Sodergren E."/>
            <person name="Clifton S."/>
            <person name="Fulton L."/>
            <person name="Fulton B."/>
            <person name="Courtney L."/>
            <person name="Fronick C."/>
            <person name="Harrison M."/>
            <person name="Strong C."/>
            <person name="Farmer C."/>
            <person name="Delahaunty K."/>
            <person name="Markovic C."/>
            <person name="Hall O."/>
            <person name="Minx P."/>
            <person name="Tomlinson C."/>
            <person name="Mitreva M."/>
            <person name="Nelson J."/>
            <person name="Hou S."/>
            <person name="Wollam A."/>
            <person name="Pepin K.H."/>
            <person name="Johnson M."/>
            <person name="Bhonagiri V."/>
            <person name="Nash W.E."/>
            <person name="Warren W."/>
            <person name="Chinwalla A."/>
            <person name="Mardis E.R."/>
            <person name="Wilson R.K."/>
        </authorList>
    </citation>
    <scope>NUCLEOTIDE SEQUENCE [LARGE SCALE GENOMIC DNA]</scope>
    <source>
        <strain evidence="2">DSM 20544</strain>
    </source>
</reference>
<protein>
    <submittedName>
        <fullName evidence="2">Uncharacterized protein</fullName>
    </submittedName>
</protein>
<keyword evidence="3" id="KW-1185">Reference proteome</keyword>
<name>C9KMQ6_9FIRM</name>
<comment type="caution">
    <text evidence="2">The sequence shown here is derived from an EMBL/GenBank/DDBJ whole genome shotgun (WGS) entry which is preliminary data.</text>
</comment>
<dbReference type="STRING" id="500635.MITSMUL_04494"/>
<organism evidence="2 3">
    <name type="scientific">Mitsuokella multacida DSM 20544</name>
    <dbReference type="NCBI Taxonomy" id="500635"/>
    <lineage>
        <taxon>Bacteria</taxon>
        <taxon>Bacillati</taxon>
        <taxon>Bacillota</taxon>
        <taxon>Negativicutes</taxon>
        <taxon>Selenomonadales</taxon>
        <taxon>Selenomonadaceae</taxon>
        <taxon>Mitsuokella</taxon>
    </lineage>
</organism>
<dbReference type="Proteomes" id="UP000003671">
    <property type="component" value="Unassembled WGS sequence"/>
</dbReference>
<evidence type="ECO:0000313" key="3">
    <source>
        <dbReference type="Proteomes" id="UP000003671"/>
    </source>
</evidence>
<accession>C9KMQ6</accession>
<keyword evidence="1" id="KW-0812">Transmembrane</keyword>
<gene>
    <name evidence="2" type="ORF">MITSMUL_04494</name>
</gene>
<dbReference type="EMBL" id="ABWK02000014">
    <property type="protein sequence ID" value="EEX68963.1"/>
    <property type="molecule type" value="Genomic_DNA"/>
</dbReference>
<evidence type="ECO:0000256" key="1">
    <source>
        <dbReference type="SAM" id="Phobius"/>
    </source>
</evidence>
<feature type="transmembrane region" description="Helical" evidence="1">
    <location>
        <begin position="64"/>
        <end position="84"/>
    </location>
</feature>
<proteinExistence type="predicted"/>
<dbReference type="HOGENOM" id="CLU_2509028_0_0_9"/>
<keyword evidence="1" id="KW-1133">Transmembrane helix</keyword>